<evidence type="ECO:0000256" key="4">
    <source>
        <dbReference type="SAM" id="MobiDB-lite"/>
    </source>
</evidence>
<dbReference type="InterPro" id="IPR007889">
    <property type="entry name" value="HTH_Psq"/>
</dbReference>
<evidence type="ECO:0000259" key="5">
    <source>
        <dbReference type="PROSITE" id="PS51253"/>
    </source>
</evidence>
<dbReference type="InterPro" id="IPR004875">
    <property type="entry name" value="DDE_SF_endonuclease_dom"/>
</dbReference>
<feature type="region of interest" description="Disordered" evidence="4">
    <location>
        <begin position="359"/>
        <end position="428"/>
    </location>
</feature>
<reference evidence="6" key="1">
    <citation type="journal article" date="2023" name="Insect Mol. Biol.">
        <title>Genome sequencing provides insights into the evolution of gene families encoding plant cell wall-degrading enzymes in longhorned beetles.</title>
        <authorList>
            <person name="Shin N.R."/>
            <person name="Okamura Y."/>
            <person name="Kirsch R."/>
            <person name="Pauchet Y."/>
        </authorList>
    </citation>
    <scope>NUCLEOTIDE SEQUENCE</scope>
    <source>
        <strain evidence="6">MMC_N1</strain>
    </source>
</reference>
<evidence type="ECO:0000256" key="2">
    <source>
        <dbReference type="ARBA" id="ARBA00023125"/>
    </source>
</evidence>
<dbReference type="InterPro" id="IPR006600">
    <property type="entry name" value="HTH_CenpB_DNA-bd_dom"/>
</dbReference>
<dbReference type="PANTHER" id="PTHR19303:SF74">
    <property type="entry name" value="POGO TRANSPOSABLE ELEMENT WITH KRAB DOMAIN"/>
    <property type="match status" value="1"/>
</dbReference>
<accession>A0ABQ9JBG0</accession>
<feature type="compositionally biased region" description="Polar residues" evidence="4">
    <location>
        <begin position="409"/>
        <end position="420"/>
    </location>
</feature>
<sequence>MGKYKEKRIGNLGMPTVCVRPWKKYWKEEWGYLKASKVFGVPRTTLEARVKKREDLAKKGLGYHKPVFSPEQEEQLVQHILSMEARLFGFTLNDLRSLAFQLAFRNNLPHQFNIEKKKAGKAWLYGFLSRHPNVRLRTPEPTSLARAIGFNRPAVEKYFLLLREVLDKHKIPPDRIYNVDETGVMTVPKKQSKCLSLKGKDSWFDQFISFSKPSKEHPVLLLLDGPTTHTKNLDVIDKAREKGVVLLCFPPHTTHRLQPLDVSFMAPLSTYYSSEVQRWMQQHPGRPVTIAQIGKLFGTAYMKAASVQTAVNGFRKTGIHPLNPEIFPDWMYEPAETTNRPIDAHDQDQENNISLSQVQLSPPATSQTTVPTNLNKNMQPLSPRNPFQQIQPSSPKTPPRSTIPIPQVQVRNMQQLSPRNPFQPKRLE</sequence>
<dbReference type="Pfam" id="PF03221">
    <property type="entry name" value="HTH_Tnp_Tc5"/>
    <property type="match status" value="1"/>
</dbReference>
<comment type="subcellular location">
    <subcellularLocation>
        <location evidence="1">Nucleus</location>
    </subcellularLocation>
</comment>
<keyword evidence="2" id="KW-0238">DNA-binding</keyword>
<dbReference type="PANTHER" id="PTHR19303">
    <property type="entry name" value="TRANSPOSON"/>
    <property type="match status" value="1"/>
</dbReference>
<evidence type="ECO:0000313" key="6">
    <source>
        <dbReference type="EMBL" id="KAJ8974978.1"/>
    </source>
</evidence>
<keyword evidence="3" id="KW-0539">Nucleus</keyword>
<feature type="compositionally biased region" description="Polar residues" evidence="4">
    <location>
        <begin position="359"/>
        <end position="394"/>
    </location>
</feature>
<dbReference type="InterPro" id="IPR050863">
    <property type="entry name" value="CenT-Element_Derived"/>
</dbReference>
<feature type="domain" description="HTH CENPB-type" evidence="5">
    <location>
        <begin position="60"/>
        <end position="137"/>
    </location>
</feature>
<dbReference type="Proteomes" id="UP001162164">
    <property type="component" value="Unassembled WGS sequence"/>
</dbReference>
<keyword evidence="7" id="KW-1185">Reference proteome</keyword>
<comment type="caution">
    <text evidence="6">The sequence shown here is derived from an EMBL/GenBank/DDBJ whole genome shotgun (WGS) entry which is preliminary data.</text>
</comment>
<dbReference type="EMBL" id="JAPWTJ010000897">
    <property type="protein sequence ID" value="KAJ8974978.1"/>
    <property type="molecule type" value="Genomic_DNA"/>
</dbReference>
<evidence type="ECO:0000256" key="1">
    <source>
        <dbReference type="ARBA" id="ARBA00004123"/>
    </source>
</evidence>
<protein>
    <recommendedName>
        <fullName evidence="5">HTH CENPB-type domain-containing protein</fullName>
    </recommendedName>
</protein>
<evidence type="ECO:0000256" key="3">
    <source>
        <dbReference type="ARBA" id="ARBA00023242"/>
    </source>
</evidence>
<dbReference type="PROSITE" id="PS51253">
    <property type="entry name" value="HTH_CENPB"/>
    <property type="match status" value="1"/>
</dbReference>
<dbReference type="Gene3D" id="1.10.10.60">
    <property type="entry name" value="Homeodomain-like"/>
    <property type="match status" value="1"/>
</dbReference>
<name>A0ABQ9JBG0_9CUCU</name>
<gene>
    <name evidence="6" type="ORF">NQ317_013486</name>
</gene>
<dbReference type="Pfam" id="PF05225">
    <property type="entry name" value="HTH_psq"/>
    <property type="match status" value="1"/>
</dbReference>
<organism evidence="6 7">
    <name type="scientific">Molorchus minor</name>
    <dbReference type="NCBI Taxonomy" id="1323400"/>
    <lineage>
        <taxon>Eukaryota</taxon>
        <taxon>Metazoa</taxon>
        <taxon>Ecdysozoa</taxon>
        <taxon>Arthropoda</taxon>
        <taxon>Hexapoda</taxon>
        <taxon>Insecta</taxon>
        <taxon>Pterygota</taxon>
        <taxon>Neoptera</taxon>
        <taxon>Endopterygota</taxon>
        <taxon>Coleoptera</taxon>
        <taxon>Polyphaga</taxon>
        <taxon>Cucujiformia</taxon>
        <taxon>Chrysomeloidea</taxon>
        <taxon>Cerambycidae</taxon>
        <taxon>Lamiinae</taxon>
        <taxon>Monochamini</taxon>
        <taxon>Molorchus</taxon>
    </lineage>
</organism>
<proteinExistence type="predicted"/>
<evidence type="ECO:0000313" key="7">
    <source>
        <dbReference type="Proteomes" id="UP001162164"/>
    </source>
</evidence>
<dbReference type="Pfam" id="PF03184">
    <property type="entry name" value="DDE_1"/>
    <property type="match status" value="1"/>
</dbReference>